<dbReference type="EMBL" id="CP001700">
    <property type="protein sequence ID" value="ACU71550.1"/>
    <property type="molecule type" value="Genomic_DNA"/>
</dbReference>
<accession>C7PZ93</accession>
<gene>
    <name evidence="1" type="ordered locus">Caci_2633</name>
</gene>
<dbReference type="AlphaFoldDB" id="C7PZ93"/>
<proteinExistence type="predicted"/>
<dbReference type="HOGENOM" id="CLU_2033859_0_0_11"/>
<organism evidence="1 2">
    <name type="scientific">Catenulispora acidiphila (strain DSM 44928 / JCM 14897 / NBRC 102108 / NRRL B-24433 / ID139908)</name>
    <dbReference type="NCBI Taxonomy" id="479433"/>
    <lineage>
        <taxon>Bacteria</taxon>
        <taxon>Bacillati</taxon>
        <taxon>Actinomycetota</taxon>
        <taxon>Actinomycetes</taxon>
        <taxon>Catenulisporales</taxon>
        <taxon>Catenulisporaceae</taxon>
        <taxon>Catenulispora</taxon>
    </lineage>
</organism>
<dbReference type="Proteomes" id="UP000000851">
    <property type="component" value="Chromosome"/>
</dbReference>
<sequence>MSNSSGPESFRAASDEAVRVAEQTVSDAWIGQLLLAESESQTLLDACTHIRERTAGLLRAAERTDDPATLAQSRTALELAENAREKAYEVHERAADRLTHELMMWSHATARRVRQSLTDQS</sequence>
<name>C7PZ93_CATAD</name>
<reference evidence="1 2" key="1">
    <citation type="journal article" date="2009" name="Stand. Genomic Sci.">
        <title>Complete genome sequence of Catenulispora acidiphila type strain (ID 139908).</title>
        <authorList>
            <person name="Copeland A."/>
            <person name="Lapidus A."/>
            <person name="Glavina Del Rio T."/>
            <person name="Nolan M."/>
            <person name="Lucas S."/>
            <person name="Chen F."/>
            <person name="Tice H."/>
            <person name="Cheng J.F."/>
            <person name="Bruce D."/>
            <person name="Goodwin L."/>
            <person name="Pitluck S."/>
            <person name="Mikhailova N."/>
            <person name="Pati A."/>
            <person name="Ivanova N."/>
            <person name="Mavromatis K."/>
            <person name="Chen A."/>
            <person name="Palaniappan K."/>
            <person name="Chain P."/>
            <person name="Land M."/>
            <person name="Hauser L."/>
            <person name="Chang Y.J."/>
            <person name="Jeffries C.D."/>
            <person name="Chertkov O."/>
            <person name="Brettin T."/>
            <person name="Detter J.C."/>
            <person name="Han C."/>
            <person name="Ali Z."/>
            <person name="Tindall B.J."/>
            <person name="Goker M."/>
            <person name="Bristow J."/>
            <person name="Eisen J.A."/>
            <person name="Markowitz V."/>
            <person name="Hugenholtz P."/>
            <person name="Kyrpides N.C."/>
            <person name="Klenk H.P."/>
        </authorList>
    </citation>
    <scope>NUCLEOTIDE SEQUENCE [LARGE SCALE GENOMIC DNA]</scope>
    <source>
        <strain evidence="2">DSM 44928 / JCM 14897 / NBRC 102108 / NRRL B-24433 / ID139908</strain>
    </source>
</reference>
<dbReference type="KEGG" id="cai:Caci_2633"/>
<dbReference type="InParanoid" id="C7PZ93"/>
<evidence type="ECO:0000313" key="2">
    <source>
        <dbReference type="Proteomes" id="UP000000851"/>
    </source>
</evidence>
<evidence type="ECO:0000313" key="1">
    <source>
        <dbReference type="EMBL" id="ACU71550.1"/>
    </source>
</evidence>
<protein>
    <submittedName>
        <fullName evidence="1">Uncharacterized protein</fullName>
    </submittedName>
</protein>
<keyword evidence="2" id="KW-1185">Reference proteome</keyword>